<sequence length="137" mass="14936">MPHIWVEYSSNLEASVDIPVLLKTVQDAFIGDGTVFPFAGARTRGVPVANYLIVDGHPDNAFVHVLLRIAKGRSEDEKTAGASRVFEAAKALLAPVSAARPLGLSVQMEEADEALNFKTSNYREYLKRRGIPEKVVA</sequence>
<dbReference type="Proteomes" id="UP001596104">
    <property type="component" value="Unassembled WGS sequence"/>
</dbReference>
<evidence type="ECO:0000313" key="1">
    <source>
        <dbReference type="EMBL" id="MFC5395016.1"/>
    </source>
</evidence>
<proteinExistence type="predicted"/>
<dbReference type="PANTHER" id="PTHR37950:SF1">
    <property type="entry name" value="4-HYDROXYPHENYLACETATE CATABOLISM PROTEIN"/>
    <property type="match status" value="1"/>
</dbReference>
<keyword evidence="2" id="KW-1185">Reference proteome</keyword>
<name>A0ABW0HCS1_9HYPH</name>
<organism evidence="1 2">
    <name type="scientific">Bosea vestrisii</name>
    <dbReference type="NCBI Taxonomy" id="151416"/>
    <lineage>
        <taxon>Bacteria</taxon>
        <taxon>Pseudomonadati</taxon>
        <taxon>Pseudomonadota</taxon>
        <taxon>Alphaproteobacteria</taxon>
        <taxon>Hyphomicrobiales</taxon>
        <taxon>Boseaceae</taxon>
        <taxon>Bosea</taxon>
    </lineage>
</organism>
<accession>A0ABW0HCS1</accession>
<evidence type="ECO:0000313" key="2">
    <source>
        <dbReference type="Proteomes" id="UP001596104"/>
    </source>
</evidence>
<dbReference type="CDD" id="cd00580">
    <property type="entry name" value="CHMI"/>
    <property type="match status" value="1"/>
</dbReference>
<dbReference type="PANTHER" id="PTHR37950">
    <property type="entry name" value="4-HYDROXYPHENYLACETATE CATABOLISM PROTEIN"/>
    <property type="match status" value="1"/>
</dbReference>
<dbReference type="RefSeq" id="WP_377010690.1">
    <property type="nucleotide sequence ID" value="NZ_JBHSLV010000034.1"/>
</dbReference>
<dbReference type="InterPro" id="IPR014347">
    <property type="entry name" value="Tautomerase/MIF_sf"/>
</dbReference>
<dbReference type="InterPro" id="IPR004220">
    <property type="entry name" value="5-COMe_2-OHmuconate_Isoase"/>
</dbReference>
<dbReference type="SUPFAM" id="SSF55331">
    <property type="entry name" value="Tautomerase/MIF"/>
    <property type="match status" value="1"/>
</dbReference>
<protein>
    <submittedName>
        <fullName evidence="1">5-carboxymethyl-2-hydroxymuconate Delta-isomerase</fullName>
    </submittedName>
</protein>
<dbReference type="Pfam" id="PF02962">
    <property type="entry name" value="CHMI"/>
    <property type="match status" value="1"/>
</dbReference>
<gene>
    <name evidence="1" type="ORF">ACFPPC_20470</name>
</gene>
<comment type="caution">
    <text evidence="1">The sequence shown here is derived from an EMBL/GenBank/DDBJ whole genome shotgun (WGS) entry which is preliminary data.</text>
</comment>
<dbReference type="EMBL" id="JBHSLV010000034">
    <property type="protein sequence ID" value="MFC5395016.1"/>
    <property type="molecule type" value="Genomic_DNA"/>
</dbReference>
<dbReference type="Gene3D" id="3.30.429.10">
    <property type="entry name" value="Macrophage Migration Inhibitory Factor"/>
    <property type="match status" value="1"/>
</dbReference>
<reference evidence="2" key="1">
    <citation type="journal article" date="2019" name="Int. J. Syst. Evol. Microbiol.">
        <title>The Global Catalogue of Microorganisms (GCM) 10K type strain sequencing project: providing services to taxonomists for standard genome sequencing and annotation.</title>
        <authorList>
            <consortium name="The Broad Institute Genomics Platform"/>
            <consortium name="The Broad Institute Genome Sequencing Center for Infectious Disease"/>
            <person name="Wu L."/>
            <person name="Ma J."/>
        </authorList>
    </citation>
    <scope>NUCLEOTIDE SEQUENCE [LARGE SCALE GENOMIC DNA]</scope>
    <source>
        <strain evidence="2">CGMCC 1.16326</strain>
    </source>
</reference>